<evidence type="ECO:0000313" key="1">
    <source>
        <dbReference type="EMBL" id="GMN30400.1"/>
    </source>
</evidence>
<dbReference type="AlphaFoldDB" id="A0AA88CSY1"/>
<protein>
    <submittedName>
        <fullName evidence="1">Uncharacterized protein</fullName>
    </submittedName>
</protein>
<dbReference type="EMBL" id="BTGU01001856">
    <property type="protein sequence ID" value="GMN30400.1"/>
    <property type="molecule type" value="Genomic_DNA"/>
</dbReference>
<reference evidence="1" key="1">
    <citation type="submission" date="2023-07" db="EMBL/GenBank/DDBJ databases">
        <title>draft genome sequence of fig (Ficus carica).</title>
        <authorList>
            <person name="Takahashi T."/>
            <person name="Nishimura K."/>
        </authorList>
    </citation>
    <scope>NUCLEOTIDE SEQUENCE</scope>
</reference>
<name>A0AA88CSY1_FICCA</name>
<accession>A0AA88CSY1</accession>
<evidence type="ECO:0000313" key="2">
    <source>
        <dbReference type="Proteomes" id="UP001187192"/>
    </source>
</evidence>
<dbReference type="Proteomes" id="UP001187192">
    <property type="component" value="Unassembled WGS sequence"/>
</dbReference>
<comment type="caution">
    <text evidence="1">The sequence shown here is derived from an EMBL/GenBank/DDBJ whole genome shotgun (WGS) entry which is preliminary data.</text>
</comment>
<proteinExistence type="predicted"/>
<keyword evidence="2" id="KW-1185">Reference proteome</keyword>
<sequence>MPDRTWAHFRTLVIARFGPVPDEGADGPHRDPEIYRAMHLERYFSYVVDWHAYPQESMGHYCWRFQEAMLPHIPQDLASPELRALLILRNGLPPEIRRFVSEPMAGMMVGNMINDIMEARIIAHMMQADAFVDDY</sequence>
<organism evidence="1 2">
    <name type="scientific">Ficus carica</name>
    <name type="common">Common fig</name>
    <dbReference type="NCBI Taxonomy" id="3494"/>
    <lineage>
        <taxon>Eukaryota</taxon>
        <taxon>Viridiplantae</taxon>
        <taxon>Streptophyta</taxon>
        <taxon>Embryophyta</taxon>
        <taxon>Tracheophyta</taxon>
        <taxon>Spermatophyta</taxon>
        <taxon>Magnoliopsida</taxon>
        <taxon>eudicotyledons</taxon>
        <taxon>Gunneridae</taxon>
        <taxon>Pentapetalae</taxon>
        <taxon>rosids</taxon>
        <taxon>fabids</taxon>
        <taxon>Rosales</taxon>
        <taxon>Moraceae</taxon>
        <taxon>Ficeae</taxon>
        <taxon>Ficus</taxon>
    </lineage>
</organism>
<gene>
    <name evidence="1" type="ORF">TIFTF001_041453</name>
</gene>